<dbReference type="GO" id="GO:0016747">
    <property type="term" value="F:acyltransferase activity, transferring groups other than amino-acyl groups"/>
    <property type="evidence" value="ECO:0007669"/>
    <property type="project" value="InterPro"/>
</dbReference>
<dbReference type="RefSeq" id="WP_119438267.1">
    <property type="nucleotide sequence ID" value="NZ_QWGR01000006.1"/>
</dbReference>
<protein>
    <submittedName>
        <fullName evidence="2">GNAT family N-acetyltransferase</fullName>
    </submittedName>
</protein>
<dbReference type="Pfam" id="PF00583">
    <property type="entry name" value="Acetyltransf_1"/>
    <property type="match status" value="1"/>
</dbReference>
<dbReference type="InterPro" id="IPR000182">
    <property type="entry name" value="GNAT_dom"/>
</dbReference>
<dbReference type="Gene3D" id="3.40.630.30">
    <property type="match status" value="1"/>
</dbReference>
<evidence type="ECO:0000259" key="1">
    <source>
        <dbReference type="PROSITE" id="PS51186"/>
    </source>
</evidence>
<evidence type="ECO:0000313" key="2">
    <source>
        <dbReference type="EMBL" id="RIJ47921.1"/>
    </source>
</evidence>
<dbReference type="Pfam" id="PF18015">
    <property type="entry name" value="Acetyltransf_19"/>
    <property type="match status" value="1"/>
</dbReference>
<reference evidence="2 3" key="1">
    <citation type="submission" date="2018-08" db="EMBL/GenBank/DDBJ databases">
        <title>Pallidiluteibacterium maritimus gen. nov., sp. nov., isolated from coastal sediment.</title>
        <authorList>
            <person name="Zhou L.Y."/>
        </authorList>
    </citation>
    <scope>NUCLEOTIDE SEQUENCE [LARGE SCALE GENOMIC DNA]</scope>
    <source>
        <strain evidence="2 3">XSD2</strain>
    </source>
</reference>
<dbReference type="Gene3D" id="3.40.630.80">
    <property type="match status" value="1"/>
</dbReference>
<evidence type="ECO:0000313" key="3">
    <source>
        <dbReference type="Proteomes" id="UP000265926"/>
    </source>
</evidence>
<dbReference type="SUPFAM" id="SSF55729">
    <property type="entry name" value="Acyl-CoA N-acyltransferases (Nat)"/>
    <property type="match status" value="1"/>
</dbReference>
<dbReference type="PROSITE" id="PS51186">
    <property type="entry name" value="GNAT"/>
    <property type="match status" value="1"/>
</dbReference>
<dbReference type="EMBL" id="QWGR01000006">
    <property type="protein sequence ID" value="RIJ47921.1"/>
    <property type="molecule type" value="Genomic_DNA"/>
</dbReference>
<gene>
    <name evidence="2" type="ORF">D1614_12400</name>
</gene>
<comment type="caution">
    <text evidence="2">The sequence shown here is derived from an EMBL/GenBank/DDBJ whole genome shotgun (WGS) entry which is preliminary data.</text>
</comment>
<feature type="domain" description="N-acetyltransferase" evidence="1">
    <location>
        <begin position="177"/>
        <end position="311"/>
    </location>
</feature>
<dbReference type="OrthoDB" id="7833882at2"/>
<keyword evidence="3" id="KW-1185">Reference proteome</keyword>
<dbReference type="InterPro" id="IPR040579">
    <property type="entry name" value="Acetyltransf_19"/>
</dbReference>
<keyword evidence="2" id="KW-0808">Transferase</keyword>
<accession>A0A399T195</accession>
<name>A0A399T195_9BACT</name>
<proteinExistence type="predicted"/>
<dbReference type="Proteomes" id="UP000265926">
    <property type="component" value="Unassembled WGS sequence"/>
</dbReference>
<dbReference type="InterPro" id="IPR016181">
    <property type="entry name" value="Acyl_CoA_acyltransferase"/>
</dbReference>
<dbReference type="AlphaFoldDB" id="A0A399T195"/>
<organism evidence="2 3">
    <name type="scientific">Maribellus luteus</name>
    <dbReference type="NCBI Taxonomy" id="2305463"/>
    <lineage>
        <taxon>Bacteria</taxon>
        <taxon>Pseudomonadati</taxon>
        <taxon>Bacteroidota</taxon>
        <taxon>Bacteroidia</taxon>
        <taxon>Marinilabiliales</taxon>
        <taxon>Prolixibacteraceae</taxon>
        <taxon>Maribellus</taxon>
    </lineage>
</organism>
<sequence>MGKEAITKGKSLITGLGMKQKTMQKSFAQKNHPWKKNAICFNQLKPIMKPVKTTLDKIQKLRTDYLHSLPQFQELFIELMIGDAEFYSLQTRTQPMGYAIKTRGGVLLEFYIAGPYIPESKRFFRQLISDLSITDIYCKSFDSLLLCNCLESLLPYSVIGILYRDYAHPLIESDPGISMRRACQSSVALLDAQDDSIKELFETREQLTGFIENEHVFEFYRGHALVGCGMAVRTIPGWNYYDLGVWVQPSERGNGIGAQILLSLRDFALKNNMKASCGCAADNHASQRAIEKSGYVSKYRMIHFETRETIKHTNR</sequence>